<protein>
    <recommendedName>
        <fullName evidence="4">DUF2244 domain-containing protein</fullName>
    </recommendedName>
</protein>
<feature type="transmembrane region" description="Helical" evidence="1">
    <location>
        <begin position="46"/>
        <end position="64"/>
    </location>
</feature>
<keyword evidence="1" id="KW-0812">Transmembrane</keyword>
<keyword evidence="1" id="KW-0472">Membrane</keyword>
<evidence type="ECO:0000313" key="3">
    <source>
        <dbReference type="Proteomes" id="UP000617355"/>
    </source>
</evidence>
<evidence type="ECO:0000256" key="1">
    <source>
        <dbReference type="SAM" id="Phobius"/>
    </source>
</evidence>
<evidence type="ECO:0008006" key="4">
    <source>
        <dbReference type="Google" id="ProtNLM"/>
    </source>
</evidence>
<feature type="transmembrane region" description="Helical" evidence="1">
    <location>
        <begin position="21"/>
        <end position="40"/>
    </location>
</feature>
<keyword evidence="1" id="KW-1133">Transmembrane helix</keyword>
<accession>A0ABQ1QUA5</accession>
<proteinExistence type="predicted"/>
<evidence type="ECO:0000313" key="2">
    <source>
        <dbReference type="EMBL" id="GGD46476.1"/>
    </source>
</evidence>
<dbReference type="EMBL" id="BMGI01000006">
    <property type="protein sequence ID" value="GGD46476.1"/>
    <property type="molecule type" value="Genomic_DNA"/>
</dbReference>
<dbReference type="Proteomes" id="UP000617355">
    <property type="component" value="Unassembled WGS sequence"/>
</dbReference>
<sequence>MTPTTMTADRLVLEARPRREILLSGLATVGFAALALAFFARGSDAGVLFLVFAVSGPVYALFFVETRSIMLDRGEGRVVIARRGLRGGTEEVHPLDGVARAEVHRVGAQAGAPAAPLDGDAPGPGLFRAVLVGDDGASVALSHTPVGWDEAAAVARAINRWRAA</sequence>
<gene>
    <name evidence="2" type="ORF">GCM10011358_32690</name>
</gene>
<keyword evidence="3" id="KW-1185">Reference proteome</keyword>
<organism evidence="2 3">
    <name type="scientific">Sinisalibacter lacisalsi</name>
    <dbReference type="NCBI Taxonomy" id="1526570"/>
    <lineage>
        <taxon>Bacteria</taxon>
        <taxon>Pseudomonadati</taxon>
        <taxon>Pseudomonadota</taxon>
        <taxon>Alphaproteobacteria</taxon>
        <taxon>Rhodobacterales</taxon>
        <taxon>Roseobacteraceae</taxon>
        <taxon>Sinisalibacter</taxon>
    </lineage>
</organism>
<reference evidence="3" key="1">
    <citation type="journal article" date="2019" name="Int. J. Syst. Evol. Microbiol.">
        <title>The Global Catalogue of Microorganisms (GCM) 10K type strain sequencing project: providing services to taxonomists for standard genome sequencing and annotation.</title>
        <authorList>
            <consortium name="The Broad Institute Genomics Platform"/>
            <consortium name="The Broad Institute Genome Sequencing Center for Infectious Disease"/>
            <person name="Wu L."/>
            <person name="Ma J."/>
        </authorList>
    </citation>
    <scope>NUCLEOTIDE SEQUENCE [LARGE SCALE GENOMIC DNA]</scope>
    <source>
        <strain evidence="3">CGMCC 1.12922</strain>
    </source>
</reference>
<name>A0ABQ1QUA5_9RHOB</name>
<comment type="caution">
    <text evidence="2">The sequence shown here is derived from an EMBL/GenBank/DDBJ whole genome shotgun (WGS) entry which is preliminary data.</text>
</comment>